<evidence type="ECO:0000256" key="3">
    <source>
        <dbReference type="ARBA" id="ARBA00022857"/>
    </source>
</evidence>
<comment type="similarity">
    <text evidence="5">Belongs to the NAGSA dehydrogenase family. Type 1 subfamily.</text>
</comment>
<gene>
    <name evidence="5" type="primary">argC</name>
    <name evidence="8" type="ORF">EYC87_18280</name>
</gene>
<dbReference type="SMART" id="SM00859">
    <property type="entry name" value="Semialdhyde_dh"/>
    <property type="match status" value="1"/>
</dbReference>
<dbReference type="Proteomes" id="UP001143307">
    <property type="component" value="Unassembled WGS sequence"/>
</dbReference>
<dbReference type="SUPFAM" id="SSF55347">
    <property type="entry name" value="Glyceraldehyde-3-phosphate dehydrogenase-like, C-terminal domain"/>
    <property type="match status" value="1"/>
</dbReference>
<dbReference type="Gene3D" id="3.40.50.720">
    <property type="entry name" value="NAD(P)-binding Rossmann-like Domain"/>
    <property type="match status" value="1"/>
</dbReference>
<dbReference type="InterPro" id="IPR023013">
    <property type="entry name" value="AGPR_AS"/>
</dbReference>
<feature type="active site" evidence="5 6">
    <location>
        <position position="159"/>
    </location>
</feature>
<dbReference type="GO" id="GO:0003942">
    <property type="term" value="F:N-acetyl-gamma-glutamyl-phosphate reductase activity"/>
    <property type="evidence" value="ECO:0007669"/>
    <property type="project" value="UniProtKB-EC"/>
</dbReference>
<accession>A0ABT3SZW5</accession>
<dbReference type="Pfam" id="PF01118">
    <property type="entry name" value="Semialdhyde_dh"/>
    <property type="match status" value="1"/>
</dbReference>
<evidence type="ECO:0000256" key="6">
    <source>
        <dbReference type="PROSITE-ProRule" id="PRU10010"/>
    </source>
</evidence>
<feature type="domain" description="Semialdehyde dehydrogenase NAD-binding" evidence="7">
    <location>
        <begin position="13"/>
        <end position="151"/>
    </location>
</feature>
<comment type="subcellular location">
    <subcellularLocation>
        <location evidence="5">Cytoplasm</location>
    </subcellularLocation>
</comment>
<comment type="catalytic activity">
    <reaction evidence="5">
        <text>N-acetyl-L-glutamate 5-semialdehyde + phosphate + NADP(+) = N-acetyl-L-glutamyl 5-phosphate + NADPH + H(+)</text>
        <dbReference type="Rhea" id="RHEA:21588"/>
        <dbReference type="ChEBI" id="CHEBI:15378"/>
        <dbReference type="ChEBI" id="CHEBI:29123"/>
        <dbReference type="ChEBI" id="CHEBI:43474"/>
        <dbReference type="ChEBI" id="CHEBI:57783"/>
        <dbReference type="ChEBI" id="CHEBI:57936"/>
        <dbReference type="ChEBI" id="CHEBI:58349"/>
        <dbReference type="EC" id="1.2.1.38"/>
    </reaction>
</comment>
<evidence type="ECO:0000256" key="5">
    <source>
        <dbReference type="HAMAP-Rule" id="MF_00150"/>
    </source>
</evidence>
<protein>
    <recommendedName>
        <fullName evidence="5">N-acetyl-gamma-glutamyl-phosphate reductase</fullName>
        <shortName evidence="5">AGPR</shortName>
        <ecNumber evidence="5">1.2.1.38</ecNumber>
    </recommendedName>
    <alternativeName>
        <fullName evidence="5">N-acetyl-glutamate semialdehyde dehydrogenase</fullName>
        <shortName evidence="5">NAGSA dehydrogenase</shortName>
    </alternativeName>
</protein>
<evidence type="ECO:0000256" key="1">
    <source>
        <dbReference type="ARBA" id="ARBA00022571"/>
    </source>
</evidence>
<dbReference type="PROSITE" id="PS01224">
    <property type="entry name" value="ARGC"/>
    <property type="match status" value="1"/>
</dbReference>
<sequence length="353" mass="37844">MRVNRKAGKTMIKVGIVGGTGYTGVELLRLLALHEEAQVVAITSRAESGRRVDDLYPNLRGHYSIAFSEPDAAQLAACDIVFFATPHNVAMNLVPELLQSGARIVDLSADYRIKDAQLWSHWYGETHASPEILAQAVYGLPEVNREQIAGANLVACPGCYPTSVQLGLIPLLANSLVDSQHLIASSASGVSGAGRQAKVDNLLSEVSDSFKAYAVAGHRHLPEIEQGLGAIAGSPVQLTFVPHLLPMIRGIHSTLFARLLDTGVDLQALYEEWYADEPFVDILPAGTCPQTRTVKGANRCQIALQVPQDRDTVVVMAAIDNLVKGASGQAVQNMNIMLGLPEDMGLKQVGLLP</sequence>
<dbReference type="InterPro" id="IPR000706">
    <property type="entry name" value="AGPR_type-1"/>
</dbReference>
<evidence type="ECO:0000256" key="2">
    <source>
        <dbReference type="ARBA" id="ARBA00022605"/>
    </source>
</evidence>
<dbReference type="InterPro" id="IPR058924">
    <property type="entry name" value="AGPR_dimerisation_dom"/>
</dbReference>
<proteinExistence type="inferred from homology"/>
<comment type="function">
    <text evidence="5">Catalyzes the NADPH-dependent reduction of N-acetyl-5-glutamyl phosphate to yield N-acetyl-L-glutamate 5-semialdehyde.</text>
</comment>
<dbReference type="Gene3D" id="3.30.360.10">
    <property type="entry name" value="Dihydrodipicolinate Reductase, domain 2"/>
    <property type="match status" value="1"/>
</dbReference>
<evidence type="ECO:0000259" key="7">
    <source>
        <dbReference type="SMART" id="SM00859"/>
    </source>
</evidence>
<evidence type="ECO:0000313" key="9">
    <source>
        <dbReference type="Proteomes" id="UP001143307"/>
    </source>
</evidence>
<reference evidence="8" key="1">
    <citation type="submission" date="2019-02" db="EMBL/GenBank/DDBJ databases">
        <authorList>
            <person name="Li S.-H."/>
        </authorList>
    </citation>
    <scope>NUCLEOTIDE SEQUENCE</scope>
    <source>
        <strain evidence="8">IMCC8485</strain>
    </source>
</reference>
<dbReference type="SUPFAM" id="SSF51735">
    <property type="entry name" value="NAD(P)-binding Rossmann-fold domains"/>
    <property type="match status" value="1"/>
</dbReference>
<dbReference type="HAMAP" id="MF_00150">
    <property type="entry name" value="ArgC_type1"/>
    <property type="match status" value="1"/>
</dbReference>
<evidence type="ECO:0000256" key="4">
    <source>
        <dbReference type="ARBA" id="ARBA00023002"/>
    </source>
</evidence>
<dbReference type="InterPro" id="IPR050085">
    <property type="entry name" value="AGPR"/>
</dbReference>
<dbReference type="NCBIfam" id="TIGR01850">
    <property type="entry name" value="argC"/>
    <property type="match status" value="1"/>
</dbReference>
<keyword evidence="1 5" id="KW-0055">Arginine biosynthesis</keyword>
<comment type="pathway">
    <text evidence="5">Amino-acid biosynthesis; L-arginine biosynthesis; N(2)-acetyl-L-ornithine from L-glutamate: step 3/4.</text>
</comment>
<dbReference type="Pfam" id="PF22698">
    <property type="entry name" value="Semialdhyde_dhC_1"/>
    <property type="match status" value="1"/>
</dbReference>
<dbReference type="InterPro" id="IPR036291">
    <property type="entry name" value="NAD(P)-bd_dom_sf"/>
</dbReference>
<dbReference type="EMBL" id="SHNP01000009">
    <property type="protein sequence ID" value="MCX2975532.1"/>
    <property type="molecule type" value="Genomic_DNA"/>
</dbReference>
<comment type="caution">
    <text evidence="8">The sequence shown here is derived from an EMBL/GenBank/DDBJ whole genome shotgun (WGS) entry which is preliminary data.</text>
</comment>
<dbReference type="CDD" id="cd23934">
    <property type="entry name" value="AGPR_1_C"/>
    <property type="match status" value="1"/>
</dbReference>
<dbReference type="CDD" id="cd17895">
    <property type="entry name" value="AGPR_1_N"/>
    <property type="match status" value="1"/>
</dbReference>
<keyword evidence="9" id="KW-1185">Reference proteome</keyword>
<dbReference type="InterPro" id="IPR000534">
    <property type="entry name" value="Semialdehyde_DH_NAD-bd"/>
</dbReference>
<dbReference type="EC" id="1.2.1.38" evidence="5"/>
<keyword evidence="3 5" id="KW-0521">NADP</keyword>
<dbReference type="PANTHER" id="PTHR32338">
    <property type="entry name" value="N-ACETYL-GAMMA-GLUTAMYL-PHOSPHATE REDUCTASE, CHLOROPLASTIC-RELATED-RELATED"/>
    <property type="match status" value="1"/>
</dbReference>
<organism evidence="8 9">
    <name type="scientific">Candidatus Seongchinamella marina</name>
    <dbReference type="NCBI Taxonomy" id="2518990"/>
    <lineage>
        <taxon>Bacteria</taxon>
        <taxon>Pseudomonadati</taxon>
        <taxon>Pseudomonadota</taxon>
        <taxon>Gammaproteobacteria</taxon>
        <taxon>Cellvibrionales</taxon>
        <taxon>Halieaceae</taxon>
        <taxon>Seongchinamella</taxon>
    </lineage>
</organism>
<evidence type="ECO:0000313" key="8">
    <source>
        <dbReference type="EMBL" id="MCX2975532.1"/>
    </source>
</evidence>
<keyword evidence="2 5" id="KW-0028">Amino-acid biosynthesis</keyword>
<dbReference type="PANTHER" id="PTHR32338:SF10">
    <property type="entry name" value="N-ACETYL-GAMMA-GLUTAMYL-PHOSPHATE REDUCTASE, CHLOROPLASTIC-RELATED"/>
    <property type="match status" value="1"/>
</dbReference>
<name>A0ABT3SZW5_9GAMM</name>
<keyword evidence="5" id="KW-0963">Cytoplasm</keyword>
<keyword evidence="4 5" id="KW-0560">Oxidoreductase</keyword>